<reference evidence="3" key="1">
    <citation type="submission" date="2020-05" db="EMBL/GenBank/DDBJ databases">
        <authorList>
            <person name="Chiriac C."/>
            <person name="Salcher M."/>
            <person name="Ghai R."/>
            <person name="Kavagutti S V."/>
        </authorList>
    </citation>
    <scope>NUCLEOTIDE SEQUENCE</scope>
</reference>
<dbReference type="PRINTS" id="PR00332">
    <property type="entry name" value="HISTRIAD"/>
</dbReference>
<evidence type="ECO:0000313" key="3">
    <source>
        <dbReference type="EMBL" id="CAB4617265.1"/>
    </source>
</evidence>
<dbReference type="GO" id="GO:0009117">
    <property type="term" value="P:nucleotide metabolic process"/>
    <property type="evidence" value="ECO:0007669"/>
    <property type="project" value="TreeGrafter"/>
</dbReference>
<dbReference type="EMBL" id="CAEZSP010000104">
    <property type="protein sequence ID" value="CAB4551769.1"/>
    <property type="molecule type" value="Genomic_DNA"/>
</dbReference>
<evidence type="ECO:0000313" key="2">
    <source>
        <dbReference type="EMBL" id="CAB4551769.1"/>
    </source>
</evidence>
<dbReference type="PANTHER" id="PTHR46648:SF1">
    <property type="entry name" value="ADENOSINE 5'-MONOPHOSPHORAMIDASE HNT1"/>
    <property type="match status" value="1"/>
</dbReference>
<dbReference type="InterPro" id="IPR001310">
    <property type="entry name" value="Histidine_triad_HIT"/>
</dbReference>
<dbReference type="AlphaFoldDB" id="A0A6J6I0F7"/>
<dbReference type="Gene3D" id="3.30.428.10">
    <property type="entry name" value="HIT-like"/>
    <property type="match status" value="1"/>
</dbReference>
<protein>
    <submittedName>
        <fullName evidence="3">Unannotated protein</fullName>
    </submittedName>
</protein>
<organism evidence="3">
    <name type="scientific">freshwater metagenome</name>
    <dbReference type="NCBI Taxonomy" id="449393"/>
    <lineage>
        <taxon>unclassified sequences</taxon>
        <taxon>metagenomes</taxon>
        <taxon>ecological metagenomes</taxon>
    </lineage>
</organism>
<gene>
    <name evidence="2" type="ORF">UFOPK1440_01196</name>
    <name evidence="3" type="ORF">UFOPK1946_00153</name>
</gene>
<dbReference type="SUPFAM" id="SSF54197">
    <property type="entry name" value="HIT-like"/>
    <property type="match status" value="1"/>
</dbReference>
<accession>A0A6J6I0F7</accession>
<sequence>MSACIFCSIVKGDIPAFRIYEDQDHLAFLDIYPAALGHTLVIPKKHSSDIHEITGAEYGAMASRAKIVADLIQEKLATDGVTIMQMNRAAGWQSVFHTHFHVIPRFTSDNLIQPWKPAAASQDELTEIHSRIIQSQLSES</sequence>
<evidence type="ECO:0000259" key="1">
    <source>
        <dbReference type="PROSITE" id="PS51084"/>
    </source>
</evidence>
<dbReference type="Pfam" id="PF01230">
    <property type="entry name" value="HIT"/>
    <property type="match status" value="1"/>
</dbReference>
<proteinExistence type="predicted"/>
<dbReference type="CDD" id="cd01277">
    <property type="entry name" value="HINT_subgroup"/>
    <property type="match status" value="1"/>
</dbReference>
<dbReference type="GO" id="GO:0003824">
    <property type="term" value="F:catalytic activity"/>
    <property type="evidence" value="ECO:0007669"/>
    <property type="project" value="InterPro"/>
</dbReference>
<dbReference type="EMBL" id="CAEZVG010000003">
    <property type="protein sequence ID" value="CAB4617265.1"/>
    <property type="molecule type" value="Genomic_DNA"/>
</dbReference>
<dbReference type="InterPro" id="IPR011146">
    <property type="entry name" value="HIT-like"/>
</dbReference>
<dbReference type="InterPro" id="IPR039384">
    <property type="entry name" value="HINT"/>
</dbReference>
<dbReference type="PROSITE" id="PS51084">
    <property type="entry name" value="HIT_2"/>
    <property type="match status" value="1"/>
</dbReference>
<dbReference type="InterPro" id="IPR036265">
    <property type="entry name" value="HIT-like_sf"/>
</dbReference>
<dbReference type="PANTHER" id="PTHR46648">
    <property type="entry name" value="HIT FAMILY PROTEIN 1"/>
    <property type="match status" value="1"/>
</dbReference>
<feature type="domain" description="HIT" evidence="1">
    <location>
        <begin position="5"/>
        <end position="112"/>
    </location>
</feature>
<name>A0A6J6I0F7_9ZZZZ</name>